<dbReference type="PANTHER" id="PTHR30461">
    <property type="entry name" value="DNA-INVERTASE FROM LAMBDOID PROPHAGE"/>
    <property type="match status" value="1"/>
</dbReference>
<name>A0A132E6Q8_9BURK</name>
<dbReference type="Proteomes" id="UP000062912">
    <property type="component" value="Unassembled WGS sequence"/>
</dbReference>
<dbReference type="RefSeq" id="WP_060247095.1">
    <property type="nucleotide sequence ID" value="NZ_LPJR01000094.1"/>
</dbReference>
<dbReference type="EMBL" id="LPJR01000094">
    <property type="protein sequence ID" value="KWF17610.1"/>
    <property type="molecule type" value="Genomic_DNA"/>
</dbReference>
<dbReference type="FunFam" id="3.40.50.1390:FF:000008">
    <property type="entry name" value="DNA recombinase"/>
    <property type="match status" value="1"/>
</dbReference>
<dbReference type="PROSITE" id="PS51737">
    <property type="entry name" value="RECOMBINASE_DNA_BIND"/>
    <property type="match status" value="1"/>
</dbReference>
<evidence type="ECO:0000259" key="2">
    <source>
        <dbReference type="PROSITE" id="PS51737"/>
    </source>
</evidence>
<evidence type="ECO:0000313" key="3">
    <source>
        <dbReference type="EMBL" id="KWF17610.1"/>
    </source>
</evidence>
<dbReference type="PANTHER" id="PTHR30461:SF23">
    <property type="entry name" value="DNA RECOMBINASE-RELATED"/>
    <property type="match status" value="1"/>
</dbReference>
<dbReference type="GO" id="GO:0003677">
    <property type="term" value="F:DNA binding"/>
    <property type="evidence" value="ECO:0007669"/>
    <property type="project" value="InterPro"/>
</dbReference>
<feature type="domain" description="Resolvase/invertase-type recombinase catalytic" evidence="1">
    <location>
        <begin position="17"/>
        <end position="167"/>
    </location>
</feature>
<dbReference type="Pfam" id="PF07508">
    <property type="entry name" value="Recombinase"/>
    <property type="match status" value="1"/>
</dbReference>
<dbReference type="SMART" id="SM00857">
    <property type="entry name" value="Resolvase"/>
    <property type="match status" value="1"/>
</dbReference>
<reference evidence="3 4" key="1">
    <citation type="submission" date="2015-11" db="EMBL/GenBank/DDBJ databases">
        <title>Expanding the genomic diversity of Burkholderia species for the development of highly accurate diagnostics.</title>
        <authorList>
            <person name="Sahl J."/>
            <person name="Keim P."/>
            <person name="Wagner D."/>
        </authorList>
    </citation>
    <scope>NUCLEOTIDE SEQUENCE [LARGE SCALE GENOMIC DNA]</scope>
    <source>
        <strain evidence="3 4">MSMB368WGS</strain>
    </source>
</reference>
<evidence type="ECO:0000313" key="4">
    <source>
        <dbReference type="Proteomes" id="UP000062912"/>
    </source>
</evidence>
<dbReference type="InterPro" id="IPR006119">
    <property type="entry name" value="Resolv_N"/>
</dbReference>
<dbReference type="AlphaFoldDB" id="A0A132E6Q8"/>
<dbReference type="Gene3D" id="3.40.50.1390">
    <property type="entry name" value="Resolvase, N-terminal catalytic domain"/>
    <property type="match status" value="1"/>
</dbReference>
<dbReference type="CDD" id="cd00338">
    <property type="entry name" value="Ser_Recombinase"/>
    <property type="match status" value="1"/>
</dbReference>
<sequence>MQHSKTFQEERADKKIPVAQYTRMSTEHQRYSTENQAQYIAEFARTHGMEIVRTYQDDGKSGLNIEGRPGLRRLLEDIQGRKVDFVAVLVYDVSRWGRFPDPDEAAVYEQMCKRNGVQVIYCAEQFGSDMSIGSTLLKGLKRSMAAEYSRELSNKVFAGARNLVQRGYRQGGMPGFGLQRQLIDENHVVKGNLHRGQKKSIQTDRVVLVPGPAEEVAIVHRIYRLFLDQGMPERVIASLLNREGVLNHCGRPWTRGTIHQILTNEKYIGNNVYNRTSFKLKMQHVRNPPEQWIRKDGAFEAIVPTDWYLKVQAIIANRSRHLDDAEMLKALASILDKYGALSGLIIDEEDGAPSSAAYRFRFGSLLRAYSLVGFLPRRDYSYLEINRALRRRHPEVLDEIQAGIEQAGGRSCRDTETDLLNINEEFTASLVIARCKPTSGGSYRWRIRLDTSLEPDITVVVRMNHDNTAPYDFYLLPSIDFTSAFLPCAERNGFALDAYQFDTLEVFYLLAARVPLAEVT</sequence>
<dbReference type="InterPro" id="IPR050639">
    <property type="entry name" value="SSR_resolvase"/>
</dbReference>
<dbReference type="Pfam" id="PF00239">
    <property type="entry name" value="Resolvase"/>
    <property type="match status" value="1"/>
</dbReference>
<evidence type="ECO:0000259" key="1">
    <source>
        <dbReference type="PROSITE" id="PS51736"/>
    </source>
</evidence>
<dbReference type="SUPFAM" id="SSF53041">
    <property type="entry name" value="Resolvase-like"/>
    <property type="match status" value="1"/>
</dbReference>
<dbReference type="InterPro" id="IPR038109">
    <property type="entry name" value="DNA_bind_recomb_sf"/>
</dbReference>
<dbReference type="GO" id="GO:0000150">
    <property type="term" value="F:DNA strand exchange activity"/>
    <property type="evidence" value="ECO:0007669"/>
    <property type="project" value="InterPro"/>
</dbReference>
<dbReference type="InterPro" id="IPR011109">
    <property type="entry name" value="DNA_bind_recombinase_dom"/>
</dbReference>
<gene>
    <name evidence="3" type="ORF">WT56_32540</name>
</gene>
<proteinExistence type="predicted"/>
<comment type="caution">
    <text evidence="3">The sequence shown here is derived from an EMBL/GenBank/DDBJ whole genome shotgun (WGS) entry which is preliminary data.</text>
</comment>
<dbReference type="PROSITE" id="PS51736">
    <property type="entry name" value="RECOMBINASES_3"/>
    <property type="match status" value="1"/>
</dbReference>
<protein>
    <submittedName>
        <fullName evidence="3">Serine recombinase</fullName>
    </submittedName>
</protein>
<feature type="domain" description="Recombinase" evidence="2">
    <location>
        <begin position="197"/>
        <end position="321"/>
    </location>
</feature>
<accession>A0A132E6Q8</accession>
<organism evidence="3 4">
    <name type="scientific">Burkholderia pseudomultivorans</name>
    <dbReference type="NCBI Taxonomy" id="1207504"/>
    <lineage>
        <taxon>Bacteria</taxon>
        <taxon>Pseudomonadati</taxon>
        <taxon>Pseudomonadota</taxon>
        <taxon>Betaproteobacteria</taxon>
        <taxon>Burkholderiales</taxon>
        <taxon>Burkholderiaceae</taxon>
        <taxon>Burkholderia</taxon>
        <taxon>Burkholderia cepacia complex</taxon>
    </lineage>
</organism>
<dbReference type="Gene3D" id="3.90.1750.20">
    <property type="entry name" value="Putative Large Serine Recombinase, Chain B, Domain 2"/>
    <property type="match status" value="1"/>
</dbReference>
<dbReference type="InterPro" id="IPR036162">
    <property type="entry name" value="Resolvase-like_N_sf"/>
</dbReference>